<organism evidence="1 2">
    <name type="scientific">Neolewinella xylanilytica</name>
    <dbReference type="NCBI Taxonomy" id="1514080"/>
    <lineage>
        <taxon>Bacteria</taxon>
        <taxon>Pseudomonadati</taxon>
        <taxon>Bacteroidota</taxon>
        <taxon>Saprospiria</taxon>
        <taxon>Saprospirales</taxon>
        <taxon>Lewinellaceae</taxon>
        <taxon>Neolewinella</taxon>
    </lineage>
</organism>
<gene>
    <name evidence="1" type="ORF">CLV84_0144</name>
</gene>
<dbReference type="Pfam" id="PF14014">
    <property type="entry name" value="DUF4230"/>
    <property type="match status" value="1"/>
</dbReference>
<proteinExistence type="predicted"/>
<protein>
    <submittedName>
        <fullName evidence="1">Uncharacterized protein DUF4230</fullName>
    </submittedName>
</protein>
<dbReference type="Proteomes" id="UP000237662">
    <property type="component" value="Unassembled WGS sequence"/>
</dbReference>
<comment type="caution">
    <text evidence="1">The sequence shown here is derived from an EMBL/GenBank/DDBJ whole genome shotgun (WGS) entry which is preliminary data.</text>
</comment>
<dbReference type="AlphaFoldDB" id="A0A2S6I6U4"/>
<evidence type="ECO:0000313" key="2">
    <source>
        <dbReference type="Proteomes" id="UP000237662"/>
    </source>
</evidence>
<dbReference type="InterPro" id="IPR025324">
    <property type="entry name" value="DUF4230"/>
</dbReference>
<reference evidence="1 2" key="1">
    <citation type="submission" date="2018-02" db="EMBL/GenBank/DDBJ databases">
        <title>Genomic Encyclopedia of Archaeal and Bacterial Type Strains, Phase II (KMG-II): from individual species to whole genera.</title>
        <authorList>
            <person name="Goeker M."/>
        </authorList>
    </citation>
    <scope>NUCLEOTIDE SEQUENCE [LARGE SCALE GENOMIC DNA]</scope>
    <source>
        <strain evidence="1 2">DSM 29526</strain>
    </source>
</reference>
<sequence>MNRTLLTLLVVVLAFLLGMAALTLWQGHRQEQVVQEEATILLERVRNVMKLVTVEGDVSEIFNSTSSRNVTLYLPLPSEFSFEKQATVEVRGTVLVGYDLEQLDITLDPDARVMTIRNLPEPEILAIDHELVYRNLNESWFNTFTAEDYSRLNRRAKERLRDEALSSNLLRRAREQGNSVLEGITYLAQNAGYEVVVEGADLPEPIRE</sequence>
<dbReference type="EMBL" id="PTJC01000005">
    <property type="protein sequence ID" value="PPK87208.1"/>
    <property type="molecule type" value="Genomic_DNA"/>
</dbReference>
<evidence type="ECO:0000313" key="1">
    <source>
        <dbReference type="EMBL" id="PPK87208.1"/>
    </source>
</evidence>
<dbReference type="RefSeq" id="WP_104417825.1">
    <property type="nucleotide sequence ID" value="NZ_PTJC01000005.1"/>
</dbReference>
<accession>A0A2S6I6U4</accession>
<name>A0A2S6I6U4_9BACT</name>
<keyword evidence="2" id="KW-1185">Reference proteome</keyword>
<dbReference type="OrthoDB" id="669131at2"/>